<evidence type="ECO:0000313" key="2">
    <source>
        <dbReference type="Proteomes" id="UP000222056"/>
    </source>
</evidence>
<sequence>MPDVQPFAAIRYDPEVAGPLEQLVAPPYDVVDPAWRRSLLARNARNVVAIDLPHDDPDHPERATGDPYGEAAHTIERWLAEGILVREPEATVWVLRQRFTSPDGELRTRTGFFARVRVEDPRAPGSRIRPHERTQPGPKEDRLRLTRATRLNLSPVFSVFPDPDGQARALLERATAQEPVARFVEHDQTSSAVWRVDDLALADELAAAAASSELLIADGHHRYETARTYAEEVGGEGPHRYTLMFLCPLSDPGLVVFPIHRLLSGLDDERRAALWARLELLFQLEERDPPWPGAAGNGVVGRFGVIDPRVGRTVIATLDSARAARELTDLPAALRELDAGILEQLILRGALAMNEQDIAAKRGISYTPRVERALQAVATGEADVAFLLRPTPIEQVREIAAAGVPMPPKSTFFYPKVPTGLVFNPLYE</sequence>
<organism evidence="1 2">
    <name type="scientific">Thermoleophilum album</name>
    <dbReference type="NCBI Taxonomy" id="29539"/>
    <lineage>
        <taxon>Bacteria</taxon>
        <taxon>Bacillati</taxon>
        <taxon>Actinomycetota</taxon>
        <taxon>Thermoleophilia</taxon>
        <taxon>Thermoleophilales</taxon>
        <taxon>Thermoleophilaceae</taxon>
        <taxon>Thermoleophilum</taxon>
    </lineage>
</organism>
<dbReference type="EMBL" id="FNWJ01000002">
    <property type="protein sequence ID" value="SEH13874.1"/>
    <property type="molecule type" value="Genomic_DNA"/>
</dbReference>
<dbReference type="AlphaFoldDB" id="A0A1H6FVM7"/>
<proteinExistence type="predicted"/>
<dbReference type="PIRSF" id="PIRSF033563">
    <property type="entry name" value="UCP033563"/>
    <property type="match status" value="1"/>
</dbReference>
<dbReference type="Proteomes" id="UP000222056">
    <property type="component" value="Unassembled WGS sequence"/>
</dbReference>
<dbReference type="PANTHER" id="PTHR36454">
    <property type="entry name" value="LMO2823 PROTEIN"/>
    <property type="match status" value="1"/>
</dbReference>
<dbReference type="OrthoDB" id="9781616at2"/>
<name>A0A1H6FVM7_THEAL</name>
<dbReference type="STRING" id="29539.SAMN02745716_1369"/>
<dbReference type="Pfam" id="PF06245">
    <property type="entry name" value="DUF1015"/>
    <property type="match status" value="1"/>
</dbReference>
<evidence type="ECO:0000313" key="1">
    <source>
        <dbReference type="EMBL" id="SEH13874.1"/>
    </source>
</evidence>
<dbReference type="RefSeq" id="WP_093117609.1">
    <property type="nucleotide sequence ID" value="NZ_FNWJ01000002.1"/>
</dbReference>
<accession>A0A1H6FVM7</accession>
<dbReference type="PANTHER" id="PTHR36454:SF1">
    <property type="entry name" value="DUF1015 DOMAIN-CONTAINING PROTEIN"/>
    <property type="match status" value="1"/>
</dbReference>
<reference evidence="2" key="1">
    <citation type="submission" date="2016-10" db="EMBL/GenBank/DDBJ databases">
        <authorList>
            <person name="Varghese N."/>
            <person name="Submissions S."/>
        </authorList>
    </citation>
    <scope>NUCLEOTIDE SEQUENCE [LARGE SCALE GENOMIC DNA]</scope>
    <source>
        <strain evidence="2">ATCC 35263</strain>
    </source>
</reference>
<gene>
    <name evidence="1" type="ORF">SAMN02745716_1369</name>
</gene>
<dbReference type="InterPro" id="IPR008323">
    <property type="entry name" value="UCP033563"/>
</dbReference>
<protein>
    <submittedName>
        <fullName evidence="1">Uncharacterized conserved protein, DUF1015 family</fullName>
    </submittedName>
</protein>
<keyword evidence="2" id="KW-1185">Reference proteome</keyword>